<evidence type="ECO:0000313" key="3">
    <source>
        <dbReference type="Proteomes" id="UP000199040"/>
    </source>
</evidence>
<organism evidence="2 3">
    <name type="scientific">Modicisalibacter xianhensis</name>
    <dbReference type="NCBI Taxonomy" id="442341"/>
    <lineage>
        <taxon>Bacteria</taxon>
        <taxon>Pseudomonadati</taxon>
        <taxon>Pseudomonadota</taxon>
        <taxon>Gammaproteobacteria</taxon>
        <taxon>Oceanospirillales</taxon>
        <taxon>Halomonadaceae</taxon>
        <taxon>Modicisalibacter</taxon>
    </lineage>
</organism>
<evidence type="ECO:0008006" key="4">
    <source>
        <dbReference type="Google" id="ProtNLM"/>
    </source>
</evidence>
<evidence type="ECO:0000313" key="2">
    <source>
        <dbReference type="EMBL" id="SFH28008.1"/>
    </source>
</evidence>
<feature type="signal peptide" evidence="1">
    <location>
        <begin position="1"/>
        <end position="20"/>
    </location>
</feature>
<reference evidence="2 3" key="1">
    <citation type="submission" date="2016-10" db="EMBL/GenBank/DDBJ databases">
        <authorList>
            <person name="de Groot N.N."/>
        </authorList>
    </citation>
    <scope>NUCLEOTIDE SEQUENCE [LARGE SCALE GENOMIC DNA]</scope>
    <source>
        <strain evidence="2 3">CGMCC 1.6848</strain>
    </source>
</reference>
<keyword evidence="1" id="KW-0732">Signal</keyword>
<dbReference type="SUPFAM" id="SSF53850">
    <property type="entry name" value="Periplasmic binding protein-like II"/>
    <property type="match status" value="1"/>
</dbReference>
<keyword evidence="3" id="KW-1185">Reference proteome</keyword>
<dbReference type="PROSITE" id="PS51257">
    <property type="entry name" value="PROKAR_LIPOPROTEIN"/>
    <property type="match status" value="1"/>
</dbReference>
<protein>
    <recommendedName>
        <fullName evidence="4">PBP superfamily domain-containing protein</fullName>
    </recommendedName>
</protein>
<evidence type="ECO:0000256" key="1">
    <source>
        <dbReference type="SAM" id="SignalP"/>
    </source>
</evidence>
<feature type="chain" id="PRO_5011543741" description="PBP superfamily domain-containing protein" evidence="1">
    <location>
        <begin position="21"/>
        <end position="143"/>
    </location>
</feature>
<name>A0A1I2YR23_9GAMM</name>
<dbReference type="Gene3D" id="3.40.190.10">
    <property type="entry name" value="Periplasmic binding protein-like II"/>
    <property type="match status" value="1"/>
</dbReference>
<dbReference type="AlphaFoldDB" id="A0A1I2YR23"/>
<dbReference type="Proteomes" id="UP000199040">
    <property type="component" value="Unassembled WGS sequence"/>
</dbReference>
<accession>A0A1I2YR23</accession>
<dbReference type="STRING" id="442341.SAMN04487959_10292"/>
<gene>
    <name evidence="2" type="ORF">SAMN04487959_10292</name>
</gene>
<dbReference type="EMBL" id="FOPY01000002">
    <property type="protein sequence ID" value="SFH28008.1"/>
    <property type="molecule type" value="Genomic_DNA"/>
</dbReference>
<proteinExistence type="predicted"/>
<sequence length="143" mass="15935">MVARWLVFMALSLSCLVSWADEPNDVVLIAHPNVRVETLSRDTARAIFAMRQRTWPNGQSASVFVLPEDHPVHARFSKSLLNVYPHQLRLAWDRVVFSGTGQAPNVVMSQPDMIKHVASTPGGLGYIERGYLDDSVNVIPIVN</sequence>